<dbReference type="AlphaFoldDB" id="A0A319D4P8"/>
<proteinExistence type="inferred from homology"/>
<evidence type="ECO:0000313" key="11">
    <source>
        <dbReference type="EMBL" id="PYH75022.1"/>
    </source>
</evidence>
<dbReference type="InterPro" id="IPR004773">
    <property type="entry name" value="K/Na_transp_Trk1/HKT1"/>
</dbReference>
<dbReference type="GO" id="GO:0030007">
    <property type="term" value="P:intracellular potassium ion homeostasis"/>
    <property type="evidence" value="ECO:0007669"/>
    <property type="project" value="UniProtKB-UniRule"/>
</dbReference>
<dbReference type="GO" id="GO:0140107">
    <property type="term" value="F:high-affinity potassium ion transmembrane transporter activity"/>
    <property type="evidence" value="ECO:0007669"/>
    <property type="project" value="TreeGrafter"/>
</dbReference>
<dbReference type="Proteomes" id="UP000248405">
    <property type="component" value="Unassembled WGS sequence"/>
</dbReference>
<evidence type="ECO:0000256" key="2">
    <source>
        <dbReference type="ARBA" id="ARBA00009137"/>
    </source>
</evidence>
<dbReference type="InterPro" id="IPR051143">
    <property type="entry name" value="TrkH_K-transport"/>
</dbReference>
<evidence type="ECO:0000256" key="6">
    <source>
        <dbReference type="ARBA" id="ARBA00022958"/>
    </source>
</evidence>
<keyword evidence="6 10" id="KW-0630">Potassium</keyword>
<evidence type="ECO:0000256" key="10">
    <source>
        <dbReference type="PIRNR" id="PIRNR002450"/>
    </source>
</evidence>
<keyword evidence="3 10" id="KW-0813">Transport</keyword>
<evidence type="ECO:0000256" key="5">
    <source>
        <dbReference type="ARBA" id="ARBA00022692"/>
    </source>
</evidence>
<evidence type="ECO:0000256" key="3">
    <source>
        <dbReference type="ARBA" id="ARBA00022448"/>
    </source>
</evidence>
<feature type="transmembrane region" description="Helical" evidence="10">
    <location>
        <begin position="85"/>
        <end position="105"/>
    </location>
</feature>
<evidence type="ECO:0000256" key="8">
    <source>
        <dbReference type="ARBA" id="ARBA00023065"/>
    </source>
</evidence>
<keyword evidence="9 10" id="KW-0472">Membrane</keyword>
<keyword evidence="12" id="KW-1185">Reference proteome</keyword>
<dbReference type="PIRSF" id="PIRSF002450">
    <property type="entry name" value="K+_transpter_TRK"/>
    <property type="match status" value="1"/>
</dbReference>
<evidence type="ECO:0000256" key="9">
    <source>
        <dbReference type="ARBA" id="ARBA00023136"/>
    </source>
</evidence>
<evidence type="ECO:0000256" key="4">
    <source>
        <dbReference type="ARBA" id="ARBA00022538"/>
    </source>
</evidence>
<feature type="transmembrane region" description="Helical" evidence="10">
    <location>
        <begin position="57"/>
        <end position="73"/>
    </location>
</feature>
<feature type="transmembrane region" description="Helical" evidence="10">
    <location>
        <begin position="317"/>
        <end position="340"/>
    </location>
</feature>
<dbReference type="Pfam" id="PF02386">
    <property type="entry name" value="TrkH"/>
    <property type="match status" value="1"/>
</dbReference>
<keyword evidence="8 10" id="KW-0406">Ion transport</keyword>
<feature type="transmembrane region" description="Helical" evidence="10">
    <location>
        <begin position="496"/>
        <end position="513"/>
    </location>
</feature>
<feature type="transmembrane region" description="Helical" evidence="10">
    <location>
        <begin position="607"/>
        <end position="625"/>
    </location>
</feature>
<organism evidence="11 12">
    <name type="scientific">Aspergillus vadensis (strain CBS 113365 / IMI 142717 / IBT 24658)</name>
    <dbReference type="NCBI Taxonomy" id="1448311"/>
    <lineage>
        <taxon>Eukaryota</taxon>
        <taxon>Fungi</taxon>
        <taxon>Dikarya</taxon>
        <taxon>Ascomycota</taxon>
        <taxon>Pezizomycotina</taxon>
        <taxon>Eurotiomycetes</taxon>
        <taxon>Eurotiomycetidae</taxon>
        <taxon>Eurotiales</taxon>
        <taxon>Aspergillaceae</taxon>
        <taxon>Aspergillus</taxon>
        <taxon>Aspergillus subgen. Circumdati</taxon>
    </lineage>
</organism>
<dbReference type="InterPro" id="IPR003445">
    <property type="entry name" value="Cat_transpt"/>
</dbReference>
<dbReference type="GO" id="GO:1990573">
    <property type="term" value="P:potassium ion import across plasma membrane"/>
    <property type="evidence" value="ECO:0007669"/>
    <property type="project" value="TreeGrafter"/>
</dbReference>
<feature type="transmembrane region" description="Helical" evidence="10">
    <location>
        <begin position="391"/>
        <end position="418"/>
    </location>
</feature>
<feature type="transmembrane region" description="Helical" evidence="10">
    <location>
        <begin position="631"/>
        <end position="654"/>
    </location>
</feature>
<dbReference type="NCBIfam" id="TIGR00934">
    <property type="entry name" value="2a38euk"/>
    <property type="match status" value="1"/>
</dbReference>
<keyword evidence="5 10" id="KW-0812">Transmembrane</keyword>
<dbReference type="GO" id="GO:0005886">
    <property type="term" value="C:plasma membrane"/>
    <property type="evidence" value="ECO:0007669"/>
    <property type="project" value="InterPro"/>
</dbReference>
<feature type="transmembrane region" description="Helical" evidence="10">
    <location>
        <begin position="456"/>
        <end position="476"/>
    </location>
</feature>
<dbReference type="PANTHER" id="PTHR31064">
    <property type="entry name" value="POTASSIUM TRANSPORT PROTEIN DDB_G0292412-RELATED"/>
    <property type="match status" value="1"/>
</dbReference>
<reference evidence="11" key="1">
    <citation type="submission" date="2016-12" db="EMBL/GenBank/DDBJ databases">
        <title>The genomes of Aspergillus section Nigri reveals drivers in fungal speciation.</title>
        <authorList>
            <consortium name="DOE Joint Genome Institute"/>
            <person name="Vesth T.C."/>
            <person name="Nybo J."/>
            <person name="Theobald S."/>
            <person name="Brandl J."/>
            <person name="Frisvad J.C."/>
            <person name="Nielsen K.F."/>
            <person name="Lyhne E.K."/>
            <person name="Kogle M.E."/>
            <person name="Kuo A."/>
            <person name="Riley R."/>
            <person name="Clum A."/>
            <person name="Nolan M."/>
            <person name="Lipzen A."/>
            <person name="Salamov A."/>
            <person name="Henrissat B."/>
            <person name="Wiebenga A."/>
            <person name="De Vries R.P."/>
            <person name="Grigoriev I.V."/>
            <person name="Mortensen U.H."/>
            <person name="Andersen M.R."/>
            <person name="Baker S.E."/>
        </authorList>
    </citation>
    <scope>NUCLEOTIDE SEQUENCE [LARGE SCALE GENOMIC DNA]</scope>
    <source>
        <strain evidence="11">CBS 113365</strain>
    </source>
</reference>
<feature type="transmembrane region" description="Helical" evidence="10">
    <location>
        <begin position="519"/>
        <end position="538"/>
    </location>
</feature>
<dbReference type="InterPro" id="IPR015958">
    <property type="entry name" value="Trk1_fungi"/>
</dbReference>
<dbReference type="EMBL" id="KZ821614">
    <property type="protein sequence ID" value="PYH75022.1"/>
    <property type="molecule type" value="Genomic_DNA"/>
</dbReference>
<feature type="transmembrane region" description="Helical" evidence="10">
    <location>
        <begin position="360"/>
        <end position="379"/>
    </location>
</feature>
<sequence>MTSRGWRQLLSRSIIAMLPPFNFLTLHYVYFIATSLICSVIFWGSSTPRRSVSYTDSLFLCISAMTGAGLNTVDLSSMNSFQQSILFALLLLGHAILISITVLFVRMGAFQAKFKGISLERARRAFEQQGILPGRAHKAEHQDIPLERAREALGQQLVGDDTNAYGHQPQSTSLEPILEHYQLAKIDGTTVDVKHAVTAGAAPAENYDSVRIDDQIQWVDDDQVTLNHMRARQKHHHHHRVFPMVGVGARLDLNNHPRDAAPIVTQNDEEADLPALKGLIKGTQKYFRSKGSIARNSQFHGLTPEERERLGGVEYKAVSFLLVIVALYWVLFLLCGIIGMGTWVAVNHPDIPRANGLSPFWTGAFFAVSAFVNSGMSLLDANMTAFQTNAYPLLTMAFLILSGNTLYPCFLRFIIWAMRCVIPDKPSWAAWKVTLDFILDHPRRVYTNLFPRRHTWYLLGTIIILNAIDWAGFEVLSIGNKEIESLPTGYRVLDGLFQACAVRAGGFYVVTIANLRQGLLVLYVLMMYVSAYPVLVTMRNTNVYEERSLGIYAHDNTDDETEEKTSPNMFIQLVRHHLLGRQDASTPEASRSYFVHQQLRSQLSHDLWWIALAVFLIAIAESGNYSRMPVAYSTLNIIFEVVSAYGCVGISVGFPSSNASFCSSWHTISKLILAAVMLRGRHRGLPVAIDRAVMLPNESLEWAEEEDAAMRREQSRAWGSDKMPIGSV</sequence>
<feature type="transmembrane region" description="Helical" evidence="10">
    <location>
        <begin position="27"/>
        <end position="45"/>
    </location>
</feature>
<name>A0A319D4P8_ASPVC</name>
<protein>
    <recommendedName>
        <fullName evidence="10">Potassium transport protein</fullName>
    </recommendedName>
</protein>
<evidence type="ECO:0000256" key="1">
    <source>
        <dbReference type="ARBA" id="ARBA00004141"/>
    </source>
</evidence>
<comment type="subcellular location">
    <subcellularLocation>
        <location evidence="1">Membrane</location>
        <topology evidence="1">Multi-pass membrane protein</topology>
    </subcellularLocation>
</comment>
<keyword evidence="7 10" id="KW-1133">Transmembrane helix</keyword>
<accession>A0A319D4P8</accession>
<evidence type="ECO:0000313" key="12">
    <source>
        <dbReference type="Proteomes" id="UP000248405"/>
    </source>
</evidence>
<evidence type="ECO:0000256" key="7">
    <source>
        <dbReference type="ARBA" id="ARBA00022989"/>
    </source>
</evidence>
<comment type="similarity">
    <text evidence="2 10">Belongs to the TrkH potassium transport family.</text>
</comment>
<keyword evidence="4 10" id="KW-0633">Potassium transport</keyword>
<dbReference type="RefSeq" id="XP_025568816.1">
    <property type="nucleotide sequence ID" value="XM_025705652.1"/>
</dbReference>
<dbReference type="OrthoDB" id="9999863at2759"/>
<dbReference type="PANTHER" id="PTHR31064:SF37">
    <property type="entry name" value="TRANSPORTER, PUTATIVE (EUROFUNG)-RELATED"/>
    <property type="match status" value="1"/>
</dbReference>
<dbReference type="GeneID" id="37210244"/>
<gene>
    <name evidence="11" type="ORF">BO88DRAFT_400683</name>
</gene>